<evidence type="ECO:0000256" key="5">
    <source>
        <dbReference type="ARBA" id="ARBA00022840"/>
    </source>
</evidence>
<feature type="compositionally biased region" description="Basic and acidic residues" evidence="8">
    <location>
        <begin position="23"/>
        <end position="38"/>
    </location>
</feature>
<name>A0AAW1PJX8_9CHLO</name>
<keyword evidence="5 6" id="KW-0067">ATP-binding</keyword>
<dbReference type="EMBL" id="JALJOR010000011">
    <property type="protein sequence ID" value="KAK9808852.1"/>
    <property type="molecule type" value="Genomic_DNA"/>
</dbReference>
<sequence>MDKRMHALNGGQFADSFSPFEPQPREDGSVHSKPKPIELPDIGLKDTHKLIQFLGRGGTGNTYEYKDLETGQAVAIKLIARPIPKVIMPNIFREIRIQAELGEGHVSIINAKEAILTESHLALVMECAHGGSLTNYVSDRVGRARETGLVLTEEEARFFFRQFLSAVEYCHARNVAHRDLKLDNTLLDGSDPPMIKLCDFGFAKNWQGEDNNMYTVIGTPVYMSPELIHSRNDTKGYDAQSVDVWAGGVLLIVMLVGRFPFDHLDHPNPQTYEAHMEIWQQQSRSRWAEIPHMKHAVERLSAECIDLLDKIFVTDEKKRITLQQIKEHPWVMRPQPPLYAKAEEKFVKEQARVEEFVGRRTLSLAAIRQRAEDLQQMVEAAGARPPEGGATMTVPIKRLNLTEESVVQPAEGEDSNNGLGGSPAAASFEPQAGGSFQQG</sequence>
<dbReference type="PROSITE" id="PS50011">
    <property type="entry name" value="PROTEIN_KINASE_DOM"/>
    <property type="match status" value="1"/>
</dbReference>
<dbReference type="PANTHER" id="PTHR24346">
    <property type="entry name" value="MAP/MICROTUBULE AFFINITY-REGULATING KINASE"/>
    <property type="match status" value="1"/>
</dbReference>
<dbReference type="PANTHER" id="PTHR24346:SF82">
    <property type="entry name" value="KP78A-RELATED"/>
    <property type="match status" value="1"/>
</dbReference>
<feature type="binding site" evidence="6">
    <location>
        <position position="77"/>
    </location>
    <ligand>
        <name>ATP</name>
        <dbReference type="ChEBI" id="CHEBI:30616"/>
    </ligand>
</feature>
<gene>
    <name evidence="10" type="ORF">WJX72_005109</name>
</gene>
<accession>A0AAW1PJX8</accession>
<dbReference type="GO" id="GO:0005737">
    <property type="term" value="C:cytoplasm"/>
    <property type="evidence" value="ECO:0007669"/>
    <property type="project" value="TreeGrafter"/>
</dbReference>
<dbReference type="GO" id="GO:0005524">
    <property type="term" value="F:ATP binding"/>
    <property type="evidence" value="ECO:0007669"/>
    <property type="project" value="UniProtKB-UniRule"/>
</dbReference>
<evidence type="ECO:0000256" key="6">
    <source>
        <dbReference type="PROSITE-ProRule" id="PRU10141"/>
    </source>
</evidence>
<organism evidence="10 11">
    <name type="scientific">[Myrmecia] bisecta</name>
    <dbReference type="NCBI Taxonomy" id="41462"/>
    <lineage>
        <taxon>Eukaryota</taxon>
        <taxon>Viridiplantae</taxon>
        <taxon>Chlorophyta</taxon>
        <taxon>core chlorophytes</taxon>
        <taxon>Trebouxiophyceae</taxon>
        <taxon>Trebouxiales</taxon>
        <taxon>Trebouxiaceae</taxon>
        <taxon>Myrmecia</taxon>
    </lineage>
</organism>
<comment type="caution">
    <text evidence="10">The sequence shown here is derived from an EMBL/GenBank/DDBJ whole genome shotgun (WGS) entry which is preliminary data.</text>
</comment>
<evidence type="ECO:0000259" key="9">
    <source>
        <dbReference type="PROSITE" id="PS50011"/>
    </source>
</evidence>
<dbReference type="GO" id="GO:0004674">
    <property type="term" value="F:protein serine/threonine kinase activity"/>
    <property type="evidence" value="ECO:0007669"/>
    <property type="project" value="UniProtKB-KW"/>
</dbReference>
<dbReference type="Gene3D" id="1.10.510.10">
    <property type="entry name" value="Transferase(Phosphotransferase) domain 1"/>
    <property type="match status" value="1"/>
</dbReference>
<proteinExistence type="inferred from homology"/>
<dbReference type="InterPro" id="IPR008271">
    <property type="entry name" value="Ser/Thr_kinase_AS"/>
</dbReference>
<evidence type="ECO:0000313" key="11">
    <source>
        <dbReference type="Proteomes" id="UP001489004"/>
    </source>
</evidence>
<feature type="region of interest" description="Disordered" evidence="8">
    <location>
        <begin position="400"/>
        <end position="439"/>
    </location>
</feature>
<keyword evidence="11" id="KW-1185">Reference proteome</keyword>
<evidence type="ECO:0000256" key="7">
    <source>
        <dbReference type="RuleBase" id="RU000304"/>
    </source>
</evidence>
<protein>
    <recommendedName>
        <fullName evidence="9">Protein kinase domain-containing protein</fullName>
    </recommendedName>
</protein>
<dbReference type="Pfam" id="PF00069">
    <property type="entry name" value="Pkinase"/>
    <property type="match status" value="1"/>
</dbReference>
<evidence type="ECO:0000256" key="4">
    <source>
        <dbReference type="ARBA" id="ARBA00022777"/>
    </source>
</evidence>
<reference evidence="10 11" key="1">
    <citation type="journal article" date="2024" name="Nat. Commun.">
        <title>Phylogenomics reveals the evolutionary origins of lichenization in chlorophyte algae.</title>
        <authorList>
            <person name="Puginier C."/>
            <person name="Libourel C."/>
            <person name="Otte J."/>
            <person name="Skaloud P."/>
            <person name="Haon M."/>
            <person name="Grisel S."/>
            <person name="Petersen M."/>
            <person name="Berrin J.G."/>
            <person name="Delaux P.M."/>
            <person name="Dal Grande F."/>
            <person name="Keller J."/>
        </authorList>
    </citation>
    <scope>NUCLEOTIDE SEQUENCE [LARGE SCALE GENOMIC DNA]</scope>
    <source>
        <strain evidence="10 11">SAG 2043</strain>
    </source>
</reference>
<keyword evidence="2" id="KW-0808">Transferase</keyword>
<evidence type="ECO:0000256" key="2">
    <source>
        <dbReference type="ARBA" id="ARBA00022679"/>
    </source>
</evidence>
<evidence type="ECO:0000313" key="10">
    <source>
        <dbReference type="EMBL" id="KAK9808852.1"/>
    </source>
</evidence>
<evidence type="ECO:0000256" key="1">
    <source>
        <dbReference type="ARBA" id="ARBA00022527"/>
    </source>
</evidence>
<dbReference type="SMART" id="SM00220">
    <property type="entry name" value="S_TKc"/>
    <property type="match status" value="1"/>
</dbReference>
<dbReference type="InterPro" id="IPR011009">
    <property type="entry name" value="Kinase-like_dom_sf"/>
</dbReference>
<comment type="similarity">
    <text evidence="7">Belongs to the protein kinase superfamily.</text>
</comment>
<feature type="region of interest" description="Disordered" evidence="8">
    <location>
        <begin position="1"/>
        <end position="38"/>
    </location>
</feature>
<keyword evidence="3 6" id="KW-0547">Nucleotide-binding</keyword>
<dbReference type="PROSITE" id="PS00108">
    <property type="entry name" value="PROTEIN_KINASE_ST"/>
    <property type="match status" value="1"/>
</dbReference>
<dbReference type="PROSITE" id="PS00107">
    <property type="entry name" value="PROTEIN_KINASE_ATP"/>
    <property type="match status" value="1"/>
</dbReference>
<dbReference type="FunFam" id="1.10.510.10:FF:000571">
    <property type="entry name" value="Maternal embryonic leucine zipper kinase"/>
    <property type="match status" value="1"/>
</dbReference>
<keyword evidence="1 7" id="KW-0723">Serine/threonine-protein kinase</keyword>
<dbReference type="InterPro" id="IPR000719">
    <property type="entry name" value="Prot_kinase_dom"/>
</dbReference>
<dbReference type="SUPFAM" id="SSF56112">
    <property type="entry name" value="Protein kinase-like (PK-like)"/>
    <property type="match status" value="1"/>
</dbReference>
<dbReference type="InterPro" id="IPR017441">
    <property type="entry name" value="Protein_kinase_ATP_BS"/>
</dbReference>
<dbReference type="GO" id="GO:0035556">
    <property type="term" value="P:intracellular signal transduction"/>
    <property type="evidence" value="ECO:0007669"/>
    <property type="project" value="TreeGrafter"/>
</dbReference>
<dbReference type="Proteomes" id="UP001489004">
    <property type="component" value="Unassembled WGS sequence"/>
</dbReference>
<keyword evidence="4" id="KW-0418">Kinase</keyword>
<evidence type="ECO:0000256" key="3">
    <source>
        <dbReference type="ARBA" id="ARBA00022741"/>
    </source>
</evidence>
<dbReference type="AlphaFoldDB" id="A0AAW1PJX8"/>
<evidence type="ECO:0000256" key="8">
    <source>
        <dbReference type="SAM" id="MobiDB-lite"/>
    </source>
</evidence>
<feature type="domain" description="Protein kinase" evidence="9">
    <location>
        <begin position="48"/>
        <end position="331"/>
    </location>
</feature>